<proteinExistence type="predicted"/>
<dbReference type="EMBL" id="QYBA01000237">
    <property type="protein sequence ID" value="TKY91220.1"/>
    <property type="molecule type" value="Genomic_DNA"/>
</dbReference>
<evidence type="ECO:0000313" key="1">
    <source>
        <dbReference type="EMBL" id="TKY91220.1"/>
    </source>
</evidence>
<gene>
    <name evidence="1" type="ORF">C5S46_07010</name>
</gene>
<dbReference type="Proteomes" id="UP000315423">
    <property type="component" value="Unassembled WGS sequence"/>
</dbReference>
<reference evidence="1" key="1">
    <citation type="submission" date="2018-09" db="EMBL/GenBank/DDBJ databases">
        <title>A genomic encyclopedia of anaerobic methanotrophic archaea.</title>
        <authorList>
            <person name="Skennerton C.T."/>
            <person name="Chadwick G.L."/>
            <person name="Laso-Perez R."/>
            <person name="Leu A.O."/>
            <person name="Speth D.R."/>
            <person name="Yu H."/>
            <person name="Morgan-Lang C."/>
            <person name="Hatzenpichler R."/>
            <person name="Goudeau D."/>
            <person name="Malmstrom R."/>
            <person name="Woyke T."/>
            <person name="Hallam S."/>
            <person name="Tyson G.W."/>
            <person name="Wegener G."/>
            <person name="Boetius A."/>
            <person name="Orphan V.J."/>
        </authorList>
    </citation>
    <scope>NUCLEOTIDE SEQUENCE</scope>
    <source>
        <strain evidence="1">CONS3730D10UFb2</strain>
    </source>
</reference>
<organism evidence="1 2">
    <name type="scientific">Candidatus Methanomarinus sp</name>
    <dbReference type="NCBI Taxonomy" id="3386244"/>
    <lineage>
        <taxon>Archaea</taxon>
        <taxon>Methanobacteriati</taxon>
        <taxon>Methanobacteriota</taxon>
        <taxon>Stenosarchaea group</taxon>
        <taxon>Methanomicrobia</taxon>
        <taxon>Methanosarcinales</taxon>
        <taxon>ANME-2 cluster</taxon>
        <taxon>Candidatus Methanocomedenaceae</taxon>
        <taxon>Candidatus Methanomarinus</taxon>
    </lineage>
</organism>
<sequence>MDVKYLVNETIIPSYIPLKLSEYTRILKLTRKPTREEFLMIAKVAGVGILIIGSIGFVIYFFLTEIPKLTYNVAIT</sequence>
<name>A0AC61S9L7_9EURY</name>
<protein>
    <submittedName>
        <fullName evidence="1">Protein translocase SEC61 complex subunit gamma</fullName>
    </submittedName>
</protein>
<comment type="caution">
    <text evidence="1">The sequence shown here is derived from an EMBL/GenBank/DDBJ whole genome shotgun (WGS) entry which is preliminary data.</text>
</comment>
<accession>A0AC61S9L7</accession>
<evidence type="ECO:0000313" key="2">
    <source>
        <dbReference type="Proteomes" id="UP000315423"/>
    </source>
</evidence>